<keyword evidence="2" id="KW-1185">Reference proteome</keyword>
<name>A0A9N8Z627_9GLOM</name>
<comment type="caution">
    <text evidence="1">The sequence shown here is derived from an EMBL/GenBank/DDBJ whole genome shotgun (WGS) entry which is preliminary data.</text>
</comment>
<evidence type="ECO:0000313" key="1">
    <source>
        <dbReference type="EMBL" id="CAG8468227.1"/>
    </source>
</evidence>
<organism evidence="1 2">
    <name type="scientific">Ambispora leptoticha</name>
    <dbReference type="NCBI Taxonomy" id="144679"/>
    <lineage>
        <taxon>Eukaryota</taxon>
        <taxon>Fungi</taxon>
        <taxon>Fungi incertae sedis</taxon>
        <taxon>Mucoromycota</taxon>
        <taxon>Glomeromycotina</taxon>
        <taxon>Glomeromycetes</taxon>
        <taxon>Archaeosporales</taxon>
        <taxon>Ambisporaceae</taxon>
        <taxon>Ambispora</taxon>
    </lineage>
</organism>
<accession>A0A9N8Z627</accession>
<proteinExistence type="predicted"/>
<reference evidence="1" key="1">
    <citation type="submission" date="2021-06" db="EMBL/GenBank/DDBJ databases">
        <authorList>
            <person name="Kallberg Y."/>
            <person name="Tangrot J."/>
            <person name="Rosling A."/>
        </authorList>
    </citation>
    <scope>NUCLEOTIDE SEQUENCE</scope>
    <source>
        <strain evidence="1">FL130A</strain>
    </source>
</reference>
<dbReference type="AlphaFoldDB" id="A0A9N8Z627"/>
<protein>
    <submittedName>
        <fullName evidence="1">699_t:CDS:1</fullName>
    </submittedName>
</protein>
<dbReference type="OrthoDB" id="2438082at2759"/>
<dbReference type="EMBL" id="CAJVPS010000234">
    <property type="protein sequence ID" value="CAG8468227.1"/>
    <property type="molecule type" value="Genomic_DNA"/>
</dbReference>
<dbReference type="Proteomes" id="UP000789508">
    <property type="component" value="Unassembled WGS sequence"/>
</dbReference>
<sequence length="170" mass="19986">MPTSMPMIQEICREFVLNFKRREIKIKSTKLIHDGAWKESKEDIKYVVKEILNILKDIWNNSAFDPELTKTLNEGTYQSTVIIPVIRASLKNLPIRDTFFISISEKQSIASANRKGEGYMRRYPDIMLVVKYLEMVFELMYVECSHLISSLQKKTNDEIKLWRETNNGLY</sequence>
<gene>
    <name evidence="1" type="ORF">ALEPTO_LOCUS1883</name>
</gene>
<evidence type="ECO:0000313" key="2">
    <source>
        <dbReference type="Proteomes" id="UP000789508"/>
    </source>
</evidence>